<reference evidence="1 2" key="1">
    <citation type="journal article" date="2021" name="BMC Genomics">
        <title>Datura genome reveals duplications of psychoactive alkaloid biosynthetic genes and high mutation rate following tissue culture.</title>
        <authorList>
            <person name="Rajewski A."/>
            <person name="Carter-House D."/>
            <person name="Stajich J."/>
            <person name="Litt A."/>
        </authorList>
    </citation>
    <scope>NUCLEOTIDE SEQUENCE [LARGE SCALE GENOMIC DNA]</scope>
    <source>
        <strain evidence="1">AR-01</strain>
    </source>
</reference>
<organism evidence="1 2">
    <name type="scientific">Datura stramonium</name>
    <name type="common">Jimsonweed</name>
    <name type="synonym">Common thornapple</name>
    <dbReference type="NCBI Taxonomy" id="4076"/>
    <lineage>
        <taxon>Eukaryota</taxon>
        <taxon>Viridiplantae</taxon>
        <taxon>Streptophyta</taxon>
        <taxon>Embryophyta</taxon>
        <taxon>Tracheophyta</taxon>
        <taxon>Spermatophyta</taxon>
        <taxon>Magnoliopsida</taxon>
        <taxon>eudicotyledons</taxon>
        <taxon>Gunneridae</taxon>
        <taxon>Pentapetalae</taxon>
        <taxon>asterids</taxon>
        <taxon>lamiids</taxon>
        <taxon>Solanales</taxon>
        <taxon>Solanaceae</taxon>
        <taxon>Solanoideae</taxon>
        <taxon>Datureae</taxon>
        <taxon>Datura</taxon>
    </lineage>
</organism>
<evidence type="ECO:0000313" key="1">
    <source>
        <dbReference type="EMBL" id="MCD9639271.1"/>
    </source>
</evidence>
<keyword evidence="2" id="KW-1185">Reference proteome</keyword>
<name>A0ABS8UYY2_DATST</name>
<proteinExistence type="predicted"/>
<accession>A0ABS8UYY2</accession>
<sequence>MGYLTHLYSSRLFWGGVIHLIFWGKLDLVTNTEDDFDRGWYFGLLLSLQNDYVDWDLFPFRNHRVPIVLKRSMPEVVGMEDDDESRHVARIDATSRSPYRGTKCLPSLEAGYLDPISCWVVIDVPIGANLLRTSRE</sequence>
<gene>
    <name evidence="1" type="ORF">HAX54_023679</name>
</gene>
<comment type="caution">
    <text evidence="1">The sequence shown here is derived from an EMBL/GenBank/DDBJ whole genome shotgun (WGS) entry which is preliminary data.</text>
</comment>
<protein>
    <submittedName>
        <fullName evidence="1">Uncharacterized protein</fullName>
    </submittedName>
</protein>
<evidence type="ECO:0000313" key="2">
    <source>
        <dbReference type="Proteomes" id="UP000823775"/>
    </source>
</evidence>
<dbReference type="EMBL" id="JACEIK010002877">
    <property type="protein sequence ID" value="MCD9639271.1"/>
    <property type="molecule type" value="Genomic_DNA"/>
</dbReference>
<dbReference type="Proteomes" id="UP000823775">
    <property type="component" value="Unassembled WGS sequence"/>
</dbReference>